<evidence type="ECO:0000313" key="4">
    <source>
        <dbReference type="EMBL" id="MEB5476839.1"/>
    </source>
</evidence>
<dbReference type="Pfam" id="PF13649">
    <property type="entry name" value="Methyltransf_25"/>
    <property type="match status" value="1"/>
</dbReference>
<reference evidence="4 5" key="1">
    <citation type="submission" date="2019-08" db="EMBL/GenBank/DDBJ databases">
        <title>Five species of Acinetobacter isolated from floral nectar and animal pollinators.</title>
        <authorList>
            <person name="Hendry T.A."/>
        </authorList>
    </citation>
    <scope>NUCLEOTIDE SEQUENCE [LARGE SCALE GENOMIC DNA]</scope>
    <source>
        <strain evidence="4 5">MD18.27</strain>
    </source>
</reference>
<evidence type="ECO:0000313" key="5">
    <source>
        <dbReference type="Proteomes" id="UP001339883"/>
    </source>
</evidence>
<dbReference type="InterPro" id="IPR029063">
    <property type="entry name" value="SAM-dependent_MTases_sf"/>
</dbReference>
<comment type="caution">
    <text evidence="4">The sequence shown here is derived from an EMBL/GenBank/DDBJ whole genome shotgun (WGS) entry which is preliminary data.</text>
</comment>
<protein>
    <submittedName>
        <fullName evidence="4">Class I SAM-dependent methyltransferase</fullName>
    </submittedName>
</protein>
<dbReference type="EMBL" id="VTDN01000005">
    <property type="protein sequence ID" value="MEB5476839.1"/>
    <property type="molecule type" value="Genomic_DNA"/>
</dbReference>
<dbReference type="RefSeq" id="WP_325775293.1">
    <property type="nucleotide sequence ID" value="NZ_VTDN01000005.1"/>
</dbReference>
<dbReference type="PANTHER" id="PTHR43861:SF1">
    <property type="entry name" value="TRANS-ACONITATE 2-METHYLTRANSFERASE"/>
    <property type="match status" value="1"/>
</dbReference>
<keyword evidence="5" id="KW-1185">Reference proteome</keyword>
<evidence type="ECO:0000256" key="2">
    <source>
        <dbReference type="ARBA" id="ARBA00022679"/>
    </source>
</evidence>
<dbReference type="GO" id="GO:0008168">
    <property type="term" value="F:methyltransferase activity"/>
    <property type="evidence" value="ECO:0007669"/>
    <property type="project" value="UniProtKB-KW"/>
</dbReference>
<proteinExistence type="predicted"/>
<evidence type="ECO:0000256" key="1">
    <source>
        <dbReference type="ARBA" id="ARBA00022603"/>
    </source>
</evidence>
<feature type="domain" description="Methyltransferase" evidence="3">
    <location>
        <begin position="44"/>
        <end position="132"/>
    </location>
</feature>
<name>A0ABU6DUQ0_9GAMM</name>
<dbReference type="Gene3D" id="3.40.50.150">
    <property type="entry name" value="Vaccinia Virus protein VP39"/>
    <property type="match status" value="1"/>
</dbReference>
<accession>A0ABU6DUQ0</accession>
<keyword evidence="1 4" id="KW-0489">Methyltransferase</keyword>
<evidence type="ECO:0000259" key="3">
    <source>
        <dbReference type="Pfam" id="PF13649"/>
    </source>
</evidence>
<dbReference type="GO" id="GO:0032259">
    <property type="term" value="P:methylation"/>
    <property type="evidence" value="ECO:0007669"/>
    <property type="project" value="UniProtKB-KW"/>
</dbReference>
<dbReference type="SUPFAM" id="SSF53335">
    <property type="entry name" value="S-adenosyl-L-methionine-dependent methyltransferases"/>
    <property type="match status" value="1"/>
</dbReference>
<organism evidence="4 5">
    <name type="scientific">Acinetobacter pollinis</name>
    <dbReference type="NCBI Taxonomy" id="2605270"/>
    <lineage>
        <taxon>Bacteria</taxon>
        <taxon>Pseudomonadati</taxon>
        <taxon>Pseudomonadota</taxon>
        <taxon>Gammaproteobacteria</taxon>
        <taxon>Moraxellales</taxon>
        <taxon>Moraxellaceae</taxon>
        <taxon>Acinetobacter</taxon>
    </lineage>
</organism>
<dbReference type="InterPro" id="IPR041698">
    <property type="entry name" value="Methyltransf_25"/>
</dbReference>
<sequence>MSDTLDNLSYYNKYAEHFFETTYLLQIDDLYEPFLSYLPPKSLILDLGCGSGRDTLAFKNKGYQVEALDYSIELVKKATQLTGLNVKHESFYNLTTTTKYDGIWACASLLHCKRDQLIDVITRIHLALKPNGICYMSFKYGDKDREQNGRSFTDLNEEQAHSLLKDINHLLVLKQWITLDQRPDHDEKWLNILFKRVP</sequence>
<gene>
    <name evidence="4" type="ORF">I2F25_07245</name>
</gene>
<dbReference type="CDD" id="cd02440">
    <property type="entry name" value="AdoMet_MTases"/>
    <property type="match status" value="1"/>
</dbReference>
<dbReference type="Proteomes" id="UP001339883">
    <property type="component" value="Unassembled WGS sequence"/>
</dbReference>
<dbReference type="PANTHER" id="PTHR43861">
    <property type="entry name" value="TRANS-ACONITATE 2-METHYLTRANSFERASE-RELATED"/>
    <property type="match status" value="1"/>
</dbReference>
<keyword evidence="2" id="KW-0808">Transferase</keyword>